<dbReference type="EMBL" id="AWXZ01000037">
    <property type="protein sequence ID" value="ESR23893.1"/>
    <property type="molecule type" value="Genomic_DNA"/>
</dbReference>
<dbReference type="Pfam" id="PF00005">
    <property type="entry name" value="ABC_tran"/>
    <property type="match status" value="1"/>
</dbReference>
<evidence type="ECO:0000256" key="3">
    <source>
        <dbReference type="ARBA" id="ARBA00022741"/>
    </source>
</evidence>
<evidence type="ECO:0000259" key="7">
    <source>
        <dbReference type="PROSITE" id="PS50893"/>
    </source>
</evidence>
<dbReference type="InterPro" id="IPR003439">
    <property type="entry name" value="ABC_transporter-like_ATP-bd"/>
</dbReference>
<dbReference type="SMART" id="SM00382">
    <property type="entry name" value="AAA"/>
    <property type="match status" value="1"/>
</dbReference>
<dbReference type="CDD" id="cd03214">
    <property type="entry name" value="ABC_Iron-Siderophores_B12_Hemin"/>
    <property type="match status" value="1"/>
</dbReference>
<evidence type="ECO:0000256" key="5">
    <source>
        <dbReference type="ARBA" id="ARBA00022967"/>
    </source>
</evidence>
<evidence type="ECO:0000256" key="6">
    <source>
        <dbReference type="ARBA" id="ARBA00037066"/>
    </source>
</evidence>
<evidence type="ECO:0000256" key="4">
    <source>
        <dbReference type="ARBA" id="ARBA00022840"/>
    </source>
</evidence>
<dbReference type="Proteomes" id="UP000017819">
    <property type="component" value="Unassembled WGS sequence"/>
</dbReference>
<dbReference type="GO" id="GO:0016887">
    <property type="term" value="F:ATP hydrolysis activity"/>
    <property type="evidence" value="ECO:0007669"/>
    <property type="project" value="InterPro"/>
</dbReference>
<dbReference type="Gene3D" id="3.40.50.300">
    <property type="entry name" value="P-loop containing nucleotide triphosphate hydrolases"/>
    <property type="match status" value="1"/>
</dbReference>
<dbReference type="STRING" id="631454.N177_2838"/>
<comment type="function">
    <text evidence="6">Part of the ABC transporter complex HmuTUV involved in hemin import. Responsible for energy coupling to the transport system.</text>
</comment>
<organism evidence="8 9">
    <name type="scientific">Lutibaculum baratangense AMV1</name>
    <dbReference type="NCBI Taxonomy" id="631454"/>
    <lineage>
        <taxon>Bacteria</taxon>
        <taxon>Pseudomonadati</taxon>
        <taxon>Pseudomonadota</taxon>
        <taxon>Alphaproteobacteria</taxon>
        <taxon>Hyphomicrobiales</taxon>
        <taxon>Tepidamorphaceae</taxon>
        <taxon>Lutibaculum</taxon>
    </lineage>
</organism>
<dbReference type="RefSeq" id="WP_023432963.1">
    <property type="nucleotide sequence ID" value="NZ_AWXZ01000037.1"/>
</dbReference>
<dbReference type="eggNOG" id="COG4559">
    <property type="taxonomic scope" value="Bacteria"/>
</dbReference>
<dbReference type="PATRIC" id="fig|631454.5.peg.2803"/>
<dbReference type="PROSITE" id="PS50893">
    <property type="entry name" value="ABC_TRANSPORTER_2"/>
    <property type="match status" value="1"/>
</dbReference>
<gene>
    <name evidence="8" type="ORF">N177_2838</name>
</gene>
<keyword evidence="5" id="KW-1278">Translocase</keyword>
<dbReference type="GO" id="GO:0005524">
    <property type="term" value="F:ATP binding"/>
    <property type="evidence" value="ECO:0007669"/>
    <property type="project" value="UniProtKB-KW"/>
</dbReference>
<dbReference type="SUPFAM" id="SSF52540">
    <property type="entry name" value="P-loop containing nucleoside triphosphate hydrolases"/>
    <property type="match status" value="1"/>
</dbReference>
<comment type="caution">
    <text evidence="8">The sequence shown here is derived from an EMBL/GenBank/DDBJ whole genome shotgun (WGS) entry which is preliminary data.</text>
</comment>
<keyword evidence="2" id="KW-0813">Transport</keyword>
<evidence type="ECO:0000256" key="1">
    <source>
        <dbReference type="ARBA" id="ARBA00005417"/>
    </source>
</evidence>
<feature type="domain" description="ABC transporter" evidence="7">
    <location>
        <begin position="3"/>
        <end position="244"/>
    </location>
</feature>
<name>V4TC40_9HYPH</name>
<evidence type="ECO:0000313" key="8">
    <source>
        <dbReference type="EMBL" id="ESR23893.1"/>
    </source>
</evidence>
<reference evidence="8 9" key="1">
    <citation type="journal article" date="2014" name="Genome Announc.">
        <title>Draft Genome Sequence of Lutibaculum baratangense Strain AMV1T, Isolated from a Mud Volcano in Andamans, India.</title>
        <authorList>
            <person name="Singh A."/>
            <person name="Sreenivas A."/>
            <person name="Sathyanarayana Reddy G."/>
            <person name="Pinnaka A.K."/>
            <person name="Shivaji S."/>
        </authorList>
    </citation>
    <scope>NUCLEOTIDE SEQUENCE [LARGE SCALE GENOMIC DNA]</scope>
    <source>
        <strain evidence="8 9">AMV1</strain>
    </source>
</reference>
<evidence type="ECO:0000256" key="2">
    <source>
        <dbReference type="ARBA" id="ARBA00022448"/>
    </source>
</evidence>
<protein>
    <submittedName>
        <fullName evidence="8">ABC-type hemin transport system, ATPase component</fullName>
    </submittedName>
</protein>
<dbReference type="PANTHER" id="PTHR42794:SF1">
    <property type="entry name" value="HEMIN IMPORT ATP-BINDING PROTEIN HMUV"/>
    <property type="match status" value="1"/>
</dbReference>
<proteinExistence type="inferred from homology"/>
<keyword evidence="3" id="KW-0547">Nucleotide-binding</keyword>
<keyword evidence="9" id="KW-1185">Reference proteome</keyword>
<dbReference type="PROSITE" id="PS00211">
    <property type="entry name" value="ABC_TRANSPORTER_1"/>
    <property type="match status" value="1"/>
</dbReference>
<accession>V4TC40</accession>
<dbReference type="AlphaFoldDB" id="V4TC40"/>
<dbReference type="PANTHER" id="PTHR42794">
    <property type="entry name" value="HEMIN IMPORT ATP-BINDING PROTEIN HMUV"/>
    <property type="match status" value="1"/>
</dbReference>
<comment type="similarity">
    <text evidence="1">Belongs to the ABC transporter superfamily.</text>
</comment>
<dbReference type="NCBIfam" id="NF010068">
    <property type="entry name" value="PRK13548.1"/>
    <property type="match status" value="1"/>
</dbReference>
<sequence length="265" mass="28544">MSIEFADIDVRLGGRSVLRVDRLTLEAGELTVVVGPNGAGKSTLMRVMSGELVPHRGNVALAGRRLADWTPAELATARAVLPQATTLAFPFTVFEVVGLGLISAGRGLAAPDRRRRVEDALARAGLADYAHRFYQQLSGGEQQRVQFARVLCQLPARGRGRGPTWLMLDEPTASLDLRHQFAILDEARNHAHRDGGAVAILHDLNLASLYADRLLVLGEGGLKADGRPGEVLSQRLVEDVFGVRLAFAHGANGRPFVLPERAATP</sequence>
<dbReference type="InterPro" id="IPR017871">
    <property type="entry name" value="ABC_transporter-like_CS"/>
</dbReference>
<keyword evidence="4" id="KW-0067">ATP-binding</keyword>
<dbReference type="InterPro" id="IPR027417">
    <property type="entry name" value="P-loop_NTPase"/>
</dbReference>
<dbReference type="InterPro" id="IPR003593">
    <property type="entry name" value="AAA+_ATPase"/>
</dbReference>
<evidence type="ECO:0000313" key="9">
    <source>
        <dbReference type="Proteomes" id="UP000017819"/>
    </source>
</evidence>